<reference evidence="1 2" key="1">
    <citation type="submission" date="2021-09" db="EMBL/GenBank/DDBJ databases">
        <title>Aeromonas schubertii isolated from Asian sea bass.</title>
        <authorList>
            <person name="Pinpimai K."/>
        </authorList>
    </citation>
    <scope>NUCLEOTIDE SEQUENCE [LARGE SCALE GENOMIC DNA]</scope>
    <source>
        <strain evidence="1 2">CHULA2021a</strain>
    </source>
</reference>
<accession>A0ABS7V5M6</accession>
<dbReference type="Proteomes" id="UP000774958">
    <property type="component" value="Unassembled WGS sequence"/>
</dbReference>
<comment type="caution">
    <text evidence="1">The sequence shown here is derived from an EMBL/GenBank/DDBJ whole genome shotgun (WGS) entry which is preliminary data.</text>
</comment>
<protein>
    <submittedName>
        <fullName evidence="1">Uncharacterized protein</fullName>
    </submittedName>
</protein>
<proteinExistence type="predicted"/>
<sequence>MTMPEQGGCATEMALKKDIAAQKLIFLVRKEALRQFQNQLIALRKEKKPSTNAFAIRALLLACRSERFCIDFAFAQIEQDERLIEEVHRTIASATFSMPEETTR</sequence>
<organism evidence="1 2">
    <name type="scientific">Aeromonas schubertii</name>
    <dbReference type="NCBI Taxonomy" id="652"/>
    <lineage>
        <taxon>Bacteria</taxon>
        <taxon>Pseudomonadati</taxon>
        <taxon>Pseudomonadota</taxon>
        <taxon>Gammaproteobacteria</taxon>
        <taxon>Aeromonadales</taxon>
        <taxon>Aeromonadaceae</taxon>
        <taxon>Aeromonas</taxon>
    </lineage>
</organism>
<evidence type="ECO:0000313" key="1">
    <source>
        <dbReference type="EMBL" id="MBZ6064677.1"/>
    </source>
</evidence>
<keyword evidence="2" id="KW-1185">Reference proteome</keyword>
<dbReference type="EMBL" id="JAIRBT010000001">
    <property type="protein sequence ID" value="MBZ6064677.1"/>
    <property type="molecule type" value="Genomic_DNA"/>
</dbReference>
<gene>
    <name evidence="1" type="ORF">LA374_00395</name>
</gene>
<dbReference type="RefSeq" id="WP_224161724.1">
    <property type="nucleotide sequence ID" value="NZ_JAIRBT010000001.1"/>
</dbReference>
<evidence type="ECO:0000313" key="2">
    <source>
        <dbReference type="Proteomes" id="UP000774958"/>
    </source>
</evidence>
<name>A0ABS7V5M6_9GAMM</name>